<dbReference type="Proteomes" id="UP000494363">
    <property type="component" value="Unassembled WGS sequence"/>
</dbReference>
<proteinExistence type="predicted"/>
<accession>A0A6J5FAK4</accession>
<protein>
    <submittedName>
        <fullName evidence="1">Uncharacterized protein</fullName>
    </submittedName>
</protein>
<evidence type="ECO:0000313" key="1">
    <source>
        <dbReference type="EMBL" id="CAB3774712.1"/>
    </source>
</evidence>
<dbReference type="AlphaFoldDB" id="A0A6J5FAK4"/>
<keyword evidence="2" id="KW-1185">Reference proteome</keyword>
<sequence length="198" mass="22254">MRCKVCVNRKMSDTSSVVTRDMCEWREASPVSGMPRKSMAAVVSGASRILFEGSSRMRHVSWRCRVSTIVRQTMAIRKREGRPELFSNAPGFDVGALTHWVLVRRRVSEESMRELGTMTDDLRGLADRVLACGIDTVALESSDVYLIRRDEVLKQRALTVCLADARHMKYVPARESDAQNSCSQGSHIFVSCFPSHGR</sequence>
<organism evidence="1 2">
    <name type="scientific">Paraburkholderia humisilvae</name>
    <dbReference type="NCBI Taxonomy" id="627669"/>
    <lineage>
        <taxon>Bacteria</taxon>
        <taxon>Pseudomonadati</taxon>
        <taxon>Pseudomonadota</taxon>
        <taxon>Betaproteobacteria</taxon>
        <taxon>Burkholderiales</taxon>
        <taxon>Burkholderiaceae</taxon>
        <taxon>Paraburkholderia</taxon>
    </lineage>
</organism>
<gene>
    <name evidence="1" type="ORF">LMG29542_08090</name>
</gene>
<dbReference type="EMBL" id="CADIKH010000155">
    <property type="protein sequence ID" value="CAB3774712.1"/>
    <property type="molecule type" value="Genomic_DNA"/>
</dbReference>
<name>A0A6J5FAK4_9BURK</name>
<evidence type="ECO:0000313" key="2">
    <source>
        <dbReference type="Proteomes" id="UP000494363"/>
    </source>
</evidence>
<reference evidence="1 2" key="1">
    <citation type="submission" date="2020-04" db="EMBL/GenBank/DDBJ databases">
        <authorList>
            <person name="De Canck E."/>
        </authorList>
    </citation>
    <scope>NUCLEOTIDE SEQUENCE [LARGE SCALE GENOMIC DNA]</scope>
    <source>
        <strain evidence="1 2">LMG 29542</strain>
    </source>
</reference>